<organism evidence="1">
    <name type="scientific">Cucumis melo subsp. melo</name>
    <dbReference type="NCBI Taxonomy" id="412675"/>
    <lineage>
        <taxon>Eukaryota</taxon>
        <taxon>Viridiplantae</taxon>
        <taxon>Streptophyta</taxon>
        <taxon>Embryophyta</taxon>
        <taxon>Tracheophyta</taxon>
        <taxon>Spermatophyta</taxon>
        <taxon>Magnoliopsida</taxon>
        <taxon>eudicotyledons</taxon>
        <taxon>Gunneridae</taxon>
        <taxon>Pentapetalae</taxon>
        <taxon>rosids</taxon>
        <taxon>fabids</taxon>
        <taxon>Cucurbitales</taxon>
        <taxon>Cucurbitaceae</taxon>
        <taxon>Benincaseae</taxon>
        <taxon>Cucumis</taxon>
    </lineage>
</organism>
<sequence>MHKRGRRCCRLNEGKGRDGKVCVLALLGKKEEIGVAAMLAG</sequence>
<evidence type="ECO:0000313" key="1">
    <source>
        <dbReference type="EMBL" id="ADN34148.1"/>
    </source>
</evidence>
<protein>
    <submittedName>
        <fullName evidence="1">Uncharacterized protein</fullName>
    </submittedName>
</protein>
<dbReference type="EMBL" id="HM854803">
    <property type="protein sequence ID" value="ADN34148.1"/>
    <property type="molecule type" value="Genomic_DNA"/>
</dbReference>
<proteinExistence type="predicted"/>
<reference evidence="1" key="1">
    <citation type="journal article" date="2010" name="BMC Genomics">
        <title>Generation of a BAC-based physical map of the melon genome.</title>
        <authorList>
            <person name="Gonzalez V.M."/>
            <person name="Garcia-Mas J."/>
            <person name="Arus P."/>
            <person name="Puigdomenech P."/>
        </authorList>
    </citation>
    <scope>NUCLEOTIDE SEQUENCE</scope>
    <source>
        <tissue evidence="1">Young leaves</tissue>
    </source>
</reference>
<dbReference type="AlphaFoldDB" id="E5GCE9"/>
<reference evidence="1" key="2">
    <citation type="journal article" date="2010" name="BMC Plant Biol.">
        <title>Sequencing of 6.7 Mb of the melon genome using a BAC pooling strategy.</title>
        <authorList>
            <person name="Gonzalez V.M."/>
            <person name="Benjak A."/>
            <person name="Henaff E.M."/>
            <person name="Mir G."/>
            <person name="Casacuberta J.M."/>
            <person name="Garcia-Mas J."/>
            <person name="Puigdomenech P."/>
        </authorList>
    </citation>
    <scope>NUCLEOTIDE SEQUENCE</scope>
    <source>
        <tissue evidence="1">Young leaves</tissue>
    </source>
</reference>
<accession>E5GCE9</accession>
<name>E5GCE9_CUCME</name>